<dbReference type="InterPro" id="IPR036282">
    <property type="entry name" value="Glutathione-S-Trfase_C_sf"/>
</dbReference>
<feature type="domain" description="GST C-terminal" evidence="3">
    <location>
        <begin position="100"/>
        <end position="235"/>
    </location>
</feature>
<keyword evidence="5" id="KW-1185">Reference proteome</keyword>
<organism evidence="4 5">
    <name type="scientific">Cladophialophora carrionii</name>
    <dbReference type="NCBI Taxonomy" id="86049"/>
    <lineage>
        <taxon>Eukaryota</taxon>
        <taxon>Fungi</taxon>
        <taxon>Dikarya</taxon>
        <taxon>Ascomycota</taxon>
        <taxon>Pezizomycotina</taxon>
        <taxon>Eurotiomycetes</taxon>
        <taxon>Chaetothyriomycetidae</taxon>
        <taxon>Chaetothyriales</taxon>
        <taxon>Herpotrichiellaceae</taxon>
        <taxon>Cladophialophora</taxon>
    </lineage>
</organism>
<proteinExistence type="inferred from homology"/>
<dbReference type="Gene3D" id="3.40.30.10">
    <property type="entry name" value="Glutaredoxin"/>
    <property type="match status" value="1"/>
</dbReference>
<dbReference type="InterPro" id="IPR004045">
    <property type="entry name" value="Glutathione_S-Trfase_N"/>
</dbReference>
<sequence length="266" mass="29180">MSQPSPPPPPLTVHHLHISQSERIVFLCEELQIPYTLKTYTRAPIFAPPDLAALTPQRSAPVITTTNPVTGVEFNMSESGAIAEYVNTVYGGGKLAVNPDQANYPDYVFWFHYATASLGPSFFRKMMSLATDPTGAGTTSQSYYSRSVVMAGIHKHLAAVEARLASAAATTTTTYLAGDEFTLADVMTVWSLTTGRQWYQVDLSAYPAVLAYLDRVAQRDRYQRAMAKAEPGLDWRRGITADGPDLFGPYRDMLVKMGVDVEKSKG</sequence>
<dbReference type="VEuPathDB" id="FungiDB:CLCR_08995"/>
<dbReference type="InterPro" id="IPR010987">
    <property type="entry name" value="Glutathione-S-Trfase_C-like"/>
</dbReference>
<accession>A0A1C1CT31</accession>
<dbReference type="VEuPathDB" id="FungiDB:G647_06441"/>
<dbReference type="PANTHER" id="PTHR44051:SF9">
    <property type="entry name" value="GLUTATHIONE S-TRANSFERASE 1"/>
    <property type="match status" value="1"/>
</dbReference>
<keyword evidence="4" id="KW-0808">Transferase</keyword>
<dbReference type="OrthoDB" id="2309723at2759"/>
<reference evidence="5" key="1">
    <citation type="submission" date="2015-07" db="EMBL/GenBank/DDBJ databases">
        <authorList>
            <person name="Teixeira M.M."/>
            <person name="Souza R.C."/>
            <person name="Almeida L.G."/>
            <person name="Vicente V.A."/>
            <person name="de Hoog S."/>
            <person name="Bocca A.L."/>
            <person name="de Almeida S.R."/>
            <person name="Vasconcelos A.T."/>
            <person name="Felipe M.S."/>
        </authorList>
    </citation>
    <scope>NUCLEOTIDE SEQUENCE [LARGE SCALE GENOMIC DNA]</scope>
    <source>
        <strain evidence="5">KSF</strain>
    </source>
</reference>
<dbReference type="GO" id="GO:0016740">
    <property type="term" value="F:transferase activity"/>
    <property type="evidence" value="ECO:0007669"/>
    <property type="project" value="UniProtKB-KW"/>
</dbReference>
<comment type="caution">
    <text evidence="4">The sequence shown here is derived from an EMBL/GenBank/DDBJ whole genome shotgun (WGS) entry which is preliminary data.</text>
</comment>
<dbReference type="SFLD" id="SFLDS00019">
    <property type="entry name" value="Glutathione_Transferase_(cytos"/>
    <property type="match status" value="1"/>
</dbReference>
<name>A0A1C1CT31_9EURO</name>
<evidence type="ECO:0000313" key="4">
    <source>
        <dbReference type="EMBL" id="OCT51660.1"/>
    </source>
</evidence>
<dbReference type="Pfam" id="PF13410">
    <property type="entry name" value="GST_C_2"/>
    <property type="match status" value="1"/>
</dbReference>
<dbReference type="STRING" id="86049.A0A1C1CT31"/>
<dbReference type="PROSITE" id="PS50405">
    <property type="entry name" value="GST_CTER"/>
    <property type="match status" value="1"/>
</dbReference>
<evidence type="ECO:0000256" key="1">
    <source>
        <dbReference type="ARBA" id="ARBA00007409"/>
    </source>
</evidence>
<dbReference type="EMBL" id="LGRB01000009">
    <property type="protein sequence ID" value="OCT51660.1"/>
    <property type="molecule type" value="Genomic_DNA"/>
</dbReference>
<dbReference type="PANTHER" id="PTHR44051">
    <property type="entry name" value="GLUTATHIONE S-TRANSFERASE-RELATED"/>
    <property type="match status" value="1"/>
</dbReference>
<dbReference type="AlphaFoldDB" id="A0A1C1CT31"/>
<evidence type="ECO:0000259" key="3">
    <source>
        <dbReference type="PROSITE" id="PS50405"/>
    </source>
</evidence>
<dbReference type="SUPFAM" id="SSF47616">
    <property type="entry name" value="GST C-terminal domain-like"/>
    <property type="match status" value="1"/>
</dbReference>
<comment type="similarity">
    <text evidence="1">Belongs to the GST superfamily.</text>
</comment>
<feature type="domain" description="GST N-terminal" evidence="2">
    <location>
        <begin position="8"/>
        <end position="94"/>
    </location>
</feature>
<dbReference type="SFLD" id="SFLDG00358">
    <property type="entry name" value="Main_(cytGST)"/>
    <property type="match status" value="1"/>
</dbReference>
<protein>
    <submittedName>
        <fullName evidence="4">Putative glutathione S-transferase</fullName>
    </submittedName>
</protein>
<dbReference type="Gene3D" id="1.20.1050.10">
    <property type="match status" value="1"/>
</dbReference>
<dbReference type="PROSITE" id="PS50404">
    <property type="entry name" value="GST_NTER"/>
    <property type="match status" value="1"/>
</dbReference>
<dbReference type="Proteomes" id="UP000094526">
    <property type="component" value="Unassembled WGS sequence"/>
</dbReference>
<dbReference type="Pfam" id="PF13409">
    <property type="entry name" value="GST_N_2"/>
    <property type="match status" value="1"/>
</dbReference>
<dbReference type="InterPro" id="IPR040079">
    <property type="entry name" value="Glutathione_S-Trfase"/>
</dbReference>
<dbReference type="InterPro" id="IPR036249">
    <property type="entry name" value="Thioredoxin-like_sf"/>
</dbReference>
<evidence type="ECO:0000313" key="5">
    <source>
        <dbReference type="Proteomes" id="UP000094526"/>
    </source>
</evidence>
<evidence type="ECO:0000259" key="2">
    <source>
        <dbReference type="PROSITE" id="PS50404"/>
    </source>
</evidence>
<dbReference type="SUPFAM" id="SSF52833">
    <property type="entry name" value="Thioredoxin-like"/>
    <property type="match status" value="1"/>
</dbReference>
<gene>
    <name evidence="4" type="ORF">CLCR_08995</name>
</gene>